<name>A0A368V959_9ACTN</name>
<dbReference type="PANTHER" id="PTHR42815:SF2">
    <property type="entry name" value="FAD-BINDING, PUTATIVE (AFU_ORTHOLOGUE AFUA_6G07600)-RELATED"/>
    <property type="match status" value="1"/>
</dbReference>
<dbReference type="AlphaFoldDB" id="A0A368V959"/>
<evidence type="ECO:0000313" key="2">
    <source>
        <dbReference type="EMBL" id="RCW37658.1"/>
    </source>
</evidence>
<reference evidence="2 3" key="1">
    <citation type="submission" date="2018-07" db="EMBL/GenBank/DDBJ databases">
        <title>Genomic Encyclopedia of Type Strains, Phase III (KMG-III): the genomes of soil and plant-associated and newly described type strains.</title>
        <authorList>
            <person name="Whitman W."/>
        </authorList>
    </citation>
    <scope>NUCLEOTIDE SEQUENCE [LARGE SCALE GENOMIC DNA]</scope>
    <source>
        <strain evidence="2 3">CECT 8575</strain>
    </source>
</reference>
<gene>
    <name evidence="2" type="ORF">DFQ14_12514</name>
</gene>
<dbReference type="EMBL" id="QPJC01000025">
    <property type="protein sequence ID" value="RCW37658.1"/>
    <property type="molecule type" value="Genomic_DNA"/>
</dbReference>
<proteinExistence type="predicted"/>
<evidence type="ECO:0000313" key="3">
    <source>
        <dbReference type="Proteomes" id="UP000253495"/>
    </source>
</evidence>
<sequence length="309" mass="34177">MPRPVTHEGEQSVKHRVGGGRPAPAFGPKITSGFAEFLQRQRMLVIGAPDAEGAVWAGIVTGEAEFVRTRGDSTIATDGLPVVGDPLREAFDTERDCGTIAIDPLHSRRIRANGRARRDRDGLVLVTEQVLRNCPKYIQQRQLVTDAAPERRPTRGLVTTELSEQQQDWIIGADTFFIATHSPVHGADASHRGGAPGFVTVAGNRLLSWPDYVGNSFYMTLGNLELNPACGLLFVDWSRGHTLHLTGRAQVDWQRCAAPGAKRTIDFYVDRVVQVDHATVLRWQFLAPSSYNPTPPEEQQLVPEEWSRK</sequence>
<dbReference type="PANTHER" id="PTHR42815">
    <property type="entry name" value="FAD-BINDING, PUTATIVE (AFU_ORTHOLOGUE AFUA_6G07600)-RELATED"/>
    <property type="match status" value="1"/>
</dbReference>
<accession>A0A368V959</accession>
<organism evidence="2 3">
    <name type="scientific">Halopolyspora algeriensis</name>
    <dbReference type="NCBI Taxonomy" id="1500506"/>
    <lineage>
        <taxon>Bacteria</taxon>
        <taxon>Bacillati</taxon>
        <taxon>Actinomycetota</taxon>
        <taxon>Actinomycetes</taxon>
        <taxon>Actinomycetes incertae sedis</taxon>
        <taxon>Halopolyspora</taxon>
    </lineage>
</organism>
<comment type="caution">
    <text evidence="2">The sequence shown here is derived from an EMBL/GenBank/DDBJ whole genome shotgun (WGS) entry which is preliminary data.</text>
</comment>
<dbReference type="Gene3D" id="2.30.110.10">
    <property type="entry name" value="Electron Transport, Fmn-binding Protein, Chain A"/>
    <property type="match status" value="1"/>
</dbReference>
<dbReference type="Proteomes" id="UP000253495">
    <property type="component" value="Unassembled WGS sequence"/>
</dbReference>
<dbReference type="OrthoDB" id="9786134at2"/>
<protein>
    <submittedName>
        <fullName evidence="2">Uncharacterized protein</fullName>
    </submittedName>
</protein>
<feature type="compositionally biased region" description="Basic and acidic residues" evidence="1">
    <location>
        <begin position="1"/>
        <end position="13"/>
    </location>
</feature>
<dbReference type="SUPFAM" id="SSF50475">
    <property type="entry name" value="FMN-binding split barrel"/>
    <property type="match status" value="1"/>
</dbReference>
<evidence type="ECO:0000256" key="1">
    <source>
        <dbReference type="SAM" id="MobiDB-lite"/>
    </source>
</evidence>
<feature type="region of interest" description="Disordered" evidence="1">
    <location>
        <begin position="1"/>
        <end position="23"/>
    </location>
</feature>
<dbReference type="InterPro" id="IPR012349">
    <property type="entry name" value="Split_barrel_FMN-bd"/>
</dbReference>
<keyword evidence="3" id="KW-1185">Reference proteome</keyword>
<dbReference type="RefSeq" id="WP_114455133.1">
    <property type="nucleotide sequence ID" value="NZ_QPJC01000025.1"/>
</dbReference>